<reference evidence="2 3" key="1">
    <citation type="journal article" date="2015" name="Nature">
        <title>rRNA introns, odd ribosomes, and small enigmatic genomes across a large radiation of phyla.</title>
        <authorList>
            <person name="Brown C.T."/>
            <person name="Hug L.A."/>
            <person name="Thomas B.C."/>
            <person name="Sharon I."/>
            <person name="Castelle C.J."/>
            <person name="Singh A."/>
            <person name="Wilkins M.J."/>
            <person name="Williams K.H."/>
            <person name="Banfield J.F."/>
        </authorList>
    </citation>
    <scope>NUCLEOTIDE SEQUENCE [LARGE SCALE GENOMIC DNA]</scope>
</reference>
<feature type="transmembrane region" description="Helical" evidence="1">
    <location>
        <begin position="9"/>
        <end position="29"/>
    </location>
</feature>
<comment type="caution">
    <text evidence="2">The sequence shown here is derived from an EMBL/GenBank/DDBJ whole genome shotgun (WGS) entry which is preliminary data.</text>
</comment>
<keyword evidence="1" id="KW-1133">Transmembrane helix</keyword>
<evidence type="ECO:0000313" key="3">
    <source>
        <dbReference type="Proteomes" id="UP000034371"/>
    </source>
</evidence>
<name>A0A0G0X497_9BACT</name>
<proteinExistence type="predicted"/>
<sequence length="117" mass="13776">MTKQFLKDAIGWGILLWFIGYVLGILLFFVVPSSMIGWVITPIGTVITLWVLFKKIKSNSFPYYFFLAVVWTLIAIIFDYFFLVKLFKPADGYYKFDVYLYYVLTFVLPLIVSLRKK</sequence>
<feature type="transmembrane region" description="Helical" evidence="1">
    <location>
        <begin position="99"/>
        <end position="115"/>
    </location>
</feature>
<keyword evidence="1" id="KW-0472">Membrane</keyword>
<gene>
    <name evidence="2" type="ORF">UU78_C0091G0004</name>
</gene>
<keyword evidence="1" id="KW-0812">Transmembrane</keyword>
<evidence type="ECO:0000313" key="2">
    <source>
        <dbReference type="EMBL" id="KKS19182.1"/>
    </source>
</evidence>
<dbReference type="AlphaFoldDB" id="A0A0G0X497"/>
<accession>A0A0G0X497</accession>
<evidence type="ECO:0000256" key="1">
    <source>
        <dbReference type="SAM" id="Phobius"/>
    </source>
</evidence>
<feature type="transmembrane region" description="Helical" evidence="1">
    <location>
        <begin position="65"/>
        <end position="87"/>
    </location>
</feature>
<dbReference type="EMBL" id="LCBY01000091">
    <property type="protein sequence ID" value="KKS19182.1"/>
    <property type="molecule type" value="Genomic_DNA"/>
</dbReference>
<protein>
    <submittedName>
        <fullName evidence="2">Uncharacterized protein</fullName>
    </submittedName>
</protein>
<feature type="transmembrane region" description="Helical" evidence="1">
    <location>
        <begin position="35"/>
        <end position="53"/>
    </location>
</feature>
<dbReference type="Proteomes" id="UP000034371">
    <property type="component" value="Unassembled WGS sequence"/>
</dbReference>
<organism evidence="2 3">
    <name type="scientific">Candidatus Roizmanbacteria bacterium GW2011_GWC2_41_7</name>
    <dbReference type="NCBI Taxonomy" id="1618487"/>
    <lineage>
        <taxon>Bacteria</taxon>
        <taxon>Candidatus Roizmaniibacteriota</taxon>
    </lineage>
</organism>